<proteinExistence type="predicted"/>
<feature type="chain" id="PRO_5042463210" evidence="1">
    <location>
        <begin position="21"/>
        <end position="306"/>
    </location>
</feature>
<evidence type="ECO:0000313" key="2">
    <source>
        <dbReference type="EMBL" id="WWC60716.1"/>
    </source>
</evidence>
<feature type="signal peptide" evidence="1">
    <location>
        <begin position="1"/>
        <end position="20"/>
    </location>
</feature>
<keyword evidence="3" id="KW-1185">Reference proteome</keyword>
<name>A0AAJ8KNC4_9TREE</name>
<dbReference type="GeneID" id="28967014"/>
<accession>A0AAJ8KNC4</accession>
<protein>
    <submittedName>
        <fullName evidence="2">Uncharacterized protein</fullName>
    </submittedName>
</protein>
<organism evidence="2 3">
    <name type="scientific">Kwoniella dejecticola CBS 10117</name>
    <dbReference type="NCBI Taxonomy" id="1296121"/>
    <lineage>
        <taxon>Eukaryota</taxon>
        <taxon>Fungi</taxon>
        <taxon>Dikarya</taxon>
        <taxon>Basidiomycota</taxon>
        <taxon>Agaricomycotina</taxon>
        <taxon>Tremellomycetes</taxon>
        <taxon>Tremellales</taxon>
        <taxon>Cryptococcaceae</taxon>
        <taxon>Kwoniella</taxon>
    </lineage>
</organism>
<sequence>MLRTLLAVASLALSGMMASAAITSEQAMKAVINFADNYLAPRNAEVAASINSTLFAEDVRGSVDVSTDFDGRELATEYLFGLFVNLAKYPDEPSPIGNPINYTLSTAVAQGNTVAAGFKFEFYYGALNQSFPVEIDAFFNINDQLQVAEYDLVFRRWAWATDYIVPQLIPHMARKVENLTQPTNATYILQQYLAQSTCRAALEFCHGENEQYASHEECMGLLNGLPLGQFYRLGENNLGCRYLHTPMLPLRPNVHCPHVGPSGGDMCVPRNYTEVVRAKHFPQGFVASTSDSYNVDVNVDAALDLL</sequence>
<gene>
    <name evidence="2" type="ORF">I303_103292</name>
</gene>
<dbReference type="RefSeq" id="XP_065824808.1">
    <property type="nucleotide sequence ID" value="XM_065968736.1"/>
</dbReference>
<keyword evidence="1" id="KW-0732">Signal</keyword>
<evidence type="ECO:0000313" key="3">
    <source>
        <dbReference type="Proteomes" id="UP000078595"/>
    </source>
</evidence>
<reference evidence="2" key="1">
    <citation type="submission" date="2013-07" db="EMBL/GenBank/DDBJ databases">
        <authorList>
            <consortium name="The Broad Institute Genome Sequencing Platform"/>
            <person name="Cuomo C."/>
            <person name="Litvintseva A."/>
            <person name="Chen Y."/>
            <person name="Heitman J."/>
            <person name="Sun S."/>
            <person name="Springer D."/>
            <person name="Dromer F."/>
            <person name="Young S.K."/>
            <person name="Zeng Q."/>
            <person name="Gargeya S."/>
            <person name="Fitzgerald M."/>
            <person name="Abouelleil A."/>
            <person name="Alvarado L."/>
            <person name="Berlin A.M."/>
            <person name="Chapman S.B."/>
            <person name="Dewar J."/>
            <person name="Goldberg J."/>
            <person name="Griggs A."/>
            <person name="Gujja S."/>
            <person name="Hansen M."/>
            <person name="Howarth C."/>
            <person name="Imamovic A."/>
            <person name="Larimer J."/>
            <person name="McCowan C."/>
            <person name="Murphy C."/>
            <person name="Pearson M."/>
            <person name="Priest M."/>
            <person name="Roberts A."/>
            <person name="Saif S."/>
            <person name="Shea T."/>
            <person name="Sykes S."/>
            <person name="Wortman J."/>
            <person name="Nusbaum C."/>
            <person name="Birren B."/>
        </authorList>
    </citation>
    <scope>NUCLEOTIDE SEQUENCE</scope>
    <source>
        <strain evidence="2">CBS 10117</strain>
    </source>
</reference>
<reference evidence="2" key="2">
    <citation type="submission" date="2024-02" db="EMBL/GenBank/DDBJ databases">
        <title>Comparative genomics of Cryptococcus and Kwoniella reveals pathogenesis evolution and contrasting modes of karyotype evolution via chromosome fusion or intercentromeric recombination.</title>
        <authorList>
            <person name="Coelho M.A."/>
            <person name="David-Palma M."/>
            <person name="Shea T."/>
            <person name="Bowers K."/>
            <person name="McGinley-Smith S."/>
            <person name="Mohammad A.W."/>
            <person name="Gnirke A."/>
            <person name="Yurkov A.M."/>
            <person name="Nowrousian M."/>
            <person name="Sun S."/>
            <person name="Cuomo C.A."/>
            <person name="Heitman J."/>
        </authorList>
    </citation>
    <scope>NUCLEOTIDE SEQUENCE</scope>
    <source>
        <strain evidence="2">CBS 10117</strain>
    </source>
</reference>
<dbReference type="Proteomes" id="UP000078595">
    <property type="component" value="Chromosome 4"/>
</dbReference>
<dbReference type="EMBL" id="CP144533">
    <property type="protein sequence ID" value="WWC60716.1"/>
    <property type="molecule type" value="Genomic_DNA"/>
</dbReference>
<dbReference type="KEGG" id="kdj:28967014"/>
<dbReference type="AlphaFoldDB" id="A0AAJ8KNC4"/>
<evidence type="ECO:0000256" key="1">
    <source>
        <dbReference type="SAM" id="SignalP"/>
    </source>
</evidence>